<keyword evidence="3" id="KW-0472">Membrane</keyword>
<keyword evidence="3" id="KW-0336">GPI-anchor</keyword>
<evidence type="ECO:0000256" key="5">
    <source>
        <dbReference type="SAM" id="SignalP"/>
    </source>
</evidence>
<dbReference type="Pfam" id="PF00722">
    <property type="entry name" value="Glyco_hydro_16"/>
    <property type="match status" value="1"/>
</dbReference>
<feature type="domain" description="GH16" evidence="6">
    <location>
        <begin position="24"/>
        <end position="245"/>
    </location>
</feature>
<dbReference type="AlphaFoldDB" id="A0A9W4IR33"/>
<dbReference type="InterPro" id="IPR013320">
    <property type="entry name" value="ConA-like_dom_sf"/>
</dbReference>
<feature type="signal peptide" evidence="5">
    <location>
        <begin position="1"/>
        <end position="15"/>
    </location>
</feature>
<dbReference type="GO" id="GO:0009251">
    <property type="term" value="P:glucan catabolic process"/>
    <property type="evidence" value="ECO:0007669"/>
    <property type="project" value="TreeGrafter"/>
</dbReference>
<keyword evidence="5" id="KW-0732">Signal</keyword>
<protein>
    <recommendedName>
        <fullName evidence="6">GH16 domain-containing protein</fullName>
    </recommendedName>
</protein>
<dbReference type="Gene3D" id="2.60.120.200">
    <property type="match status" value="1"/>
</dbReference>
<dbReference type="PANTHER" id="PTHR10963:SF24">
    <property type="entry name" value="GLYCOSIDASE C21B10.07-RELATED"/>
    <property type="match status" value="1"/>
</dbReference>
<accession>A0A9W4IR33</accession>
<evidence type="ECO:0000256" key="1">
    <source>
        <dbReference type="ARBA" id="ARBA00004609"/>
    </source>
</evidence>
<name>A0A9W4IR33_9EURO</name>
<keyword evidence="2" id="KW-1003">Cell membrane</keyword>
<dbReference type="Proteomes" id="UP001152592">
    <property type="component" value="Unassembled WGS sequence"/>
</dbReference>
<evidence type="ECO:0000259" key="6">
    <source>
        <dbReference type="PROSITE" id="PS51762"/>
    </source>
</evidence>
<sequence>MHSYILAALPCLALALPGRQLAKRDSTLIPTSCFDSTSSLTEYFNYGYPWGDTHNGAAIMKETNAVISTAGTLTLNATYTGASDYAWDSGTVYAKQQFTVEAGGGLDFSVDFIATVDKGTWPAFWLNGVNSWPPEIDIAEWKGSGDISFNTFNSSSEVEAKDVEYPSPTEFHAVKAELRDENGADVSVNFYLDGSLVTTQYAGGLIGEPLNLIIDLQMEGSSGSPGPDGSKLSRRWLCILAWCSKDHVGKCCSFISLLYYDRH</sequence>
<evidence type="ECO:0000256" key="2">
    <source>
        <dbReference type="ARBA" id="ARBA00022475"/>
    </source>
</evidence>
<dbReference type="OrthoDB" id="5404940at2759"/>
<gene>
    <name evidence="7" type="ORF">PSALAMII_LOCUS2460</name>
</gene>
<keyword evidence="4" id="KW-0449">Lipoprotein</keyword>
<evidence type="ECO:0000256" key="3">
    <source>
        <dbReference type="ARBA" id="ARBA00022622"/>
    </source>
</evidence>
<dbReference type="InterPro" id="IPR000757">
    <property type="entry name" value="Beta-glucanase-like"/>
</dbReference>
<dbReference type="InterPro" id="IPR050546">
    <property type="entry name" value="Glycosyl_Hydrlase_16"/>
</dbReference>
<proteinExistence type="predicted"/>
<organism evidence="7 8">
    <name type="scientific">Penicillium salamii</name>
    <dbReference type="NCBI Taxonomy" id="1612424"/>
    <lineage>
        <taxon>Eukaryota</taxon>
        <taxon>Fungi</taxon>
        <taxon>Dikarya</taxon>
        <taxon>Ascomycota</taxon>
        <taxon>Pezizomycotina</taxon>
        <taxon>Eurotiomycetes</taxon>
        <taxon>Eurotiomycetidae</taxon>
        <taxon>Eurotiales</taxon>
        <taxon>Aspergillaceae</taxon>
        <taxon>Penicillium</taxon>
    </lineage>
</organism>
<evidence type="ECO:0000313" key="7">
    <source>
        <dbReference type="EMBL" id="CAG8327539.1"/>
    </source>
</evidence>
<keyword evidence="3" id="KW-0325">Glycoprotein</keyword>
<dbReference type="PANTHER" id="PTHR10963">
    <property type="entry name" value="GLYCOSYL HYDROLASE-RELATED"/>
    <property type="match status" value="1"/>
</dbReference>
<dbReference type="PROSITE" id="PS51762">
    <property type="entry name" value="GH16_2"/>
    <property type="match status" value="1"/>
</dbReference>
<comment type="subcellular location">
    <subcellularLocation>
        <location evidence="1">Cell membrane</location>
        <topology evidence="1">Lipid-anchor</topology>
        <topology evidence="1">GPI-anchor</topology>
    </subcellularLocation>
</comment>
<dbReference type="EMBL" id="CAJVPD010000110">
    <property type="protein sequence ID" value="CAG8327539.1"/>
    <property type="molecule type" value="Genomic_DNA"/>
</dbReference>
<evidence type="ECO:0000313" key="8">
    <source>
        <dbReference type="Proteomes" id="UP001152592"/>
    </source>
</evidence>
<dbReference type="GO" id="GO:0005886">
    <property type="term" value="C:plasma membrane"/>
    <property type="evidence" value="ECO:0007669"/>
    <property type="project" value="UniProtKB-SubCell"/>
</dbReference>
<feature type="chain" id="PRO_5040990399" description="GH16 domain-containing protein" evidence="5">
    <location>
        <begin position="16"/>
        <end position="263"/>
    </location>
</feature>
<dbReference type="GO" id="GO:0004553">
    <property type="term" value="F:hydrolase activity, hydrolyzing O-glycosyl compounds"/>
    <property type="evidence" value="ECO:0007669"/>
    <property type="project" value="InterPro"/>
</dbReference>
<comment type="caution">
    <text evidence="7">The sequence shown here is derived from an EMBL/GenBank/DDBJ whole genome shotgun (WGS) entry which is preliminary data.</text>
</comment>
<dbReference type="SUPFAM" id="SSF49899">
    <property type="entry name" value="Concanavalin A-like lectins/glucanases"/>
    <property type="match status" value="1"/>
</dbReference>
<dbReference type="GO" id="GO:0098552">
    <property type="term" value="C:side of membrane"/>
    <property type="evidence" value="ECO:0007669"/>
    <property type="project" value="UniProtKB-KW"/>
</dbReference>
<reference evidence="7" key="1">
    <citation type="submission" date="2021-07" db="EMBL/GenBank/DDBJ databases">
        <authorList>
            <person name="Branca A.L. A."/>
        </authorList>
    </citation>
    <scope>NUCLEOTIDE SEQUENCE</scope>
</reference>
<evidence type="ECO:0000256" key="4">
    <source>
        <dbReference type="ARBA" id="ARBA00023288"/>
    </source>
</evidence>